<dbReference type="OrthoDB" id="191143at2"/>
<dbReference type="EMBL" id="SNVV01000017">
    <property type="protein sequence ID" value="TDN47933.1"/>
    <property type="molecule type" value="Genomic_DNA"/>
</dbReference>
<evidence type="ECO:0000313" key="3">
    <source>
        <dbReference type="Proteomes" id="UP000295129"/>
    </source>
</evidence>
<protein>
    <recommendedName>
        <fullName evidence="4">Outer membrane beta-barrel porin/alpha-amylase</fullName>
    </recommendedName>
</protein>
<keyword evidence="1" id="KW-0732">Signal</keyword>
<evidence type="ECO:0000313" key="2">
    <source>
        <dbReference type="EMBL" id="TDN47933.1"/>
    </source>
</evidence>
<dbReference type="Proteomes" id="UP000295129">
    <property type="component" value="Unassembled WGS sequence"/>
</dbReference>
<evidence type="ECO:0000256" key="1">
    <source>
        <dbReference type="SAM" id="SignalP"/>
    </source>
</evidence>
<organism evidence="2 3">
    <name type="scientific">Azoarcus indigens</name>
    <dbReference type="NCBI Taxonomy" id="29545"/>
    <lineage>
        <taxon>Bacteria</taxon>
        <taxon>Pseudomonadati</taxon>
        <taxon>Pseudomonadota</taxon>
        <taxon>Betaproteobacteria</taxon>
        <taxon>Rhodocyclales</taxon>
        <taxon>Zoogloeaceae</taxon>
        <taxon>Azoarcus</taxon>
    </lineage>
</organism>
<accession>A0A4R6DSF7</accession>
<evidence type="ECO:0008006" key="4">
    <source>
        <dbReference type="Google" id="ProtNLM"/>
    </source>
</evidence>
<dbReference type="InterPro" id="IPR025737">
    <property type="entry name" value="FApF"/>
</dbReference>
<feature type="chain" id="PRO_5020273171" description="Outer membrane beta-barrel porin/alpha-amylase" evidence="1">
    <location>
        <begin position="35"/>
        <end position="305"/>
    </location>
</feature>
<dbReference type="RefSeq" id="WP_133593899.1">
    <property type="nucleotide sequence ID" value="NZ_SNVV01000017.1"/>
</dbReference>
<gene>
    <name evidence="2" type="ORF">C7389_11749</name>
</gene>
<sequence length="305" mass="33380">MHRSSCCVRGRSRPASLPLALLASLGLLAGGAGAAEIATDPGDYAALPPGTDLGILYLQHTERDTYYAGGDKLPGRFRLETDIGLLRWVHYARLGDYVIDPQVILPFGTVRLKTPFAGLSSTSASGVGDPLVGGTLWLVNQAEEKRWLGLSAFVSIPVGSYDGDKGPVNVGENRWKGILQAGYVTALPASFMLDLIGEYAVYGENDDFLGMKRKQDPSYGLQAHLRYLFSPTTHAAVSYYRDYGGETKLDGVRQDDRLRNDRWLLTFATFVAPSVQLQAQYGQALRVENGARESSRFNLRLLKVF</sequence>
<keyword evidence="3" id="KW-1185">Reference proteome</keyword>
<name>A0A4R6DSF7_9RHOO</name>
<proteinExistence type="predicted"/>
<feature type="signal peptide" evidence="1">
    <location>
        <begin position="1"/>
        <end position="34"/>
    </location>
</feature>
<comment type="caution">
    <text evidence="2">The sequence shown here is derived from an EMBL/GenBank/DDBJ whole genome shotgun (WGS) entry which is preliminary data.</text>
</comment>
<dbReference type="AlphaFoldDB" id="A0A4R6DSF7"/>
<reference evidence="2 3" key="1">
    <citation type="submission" date="2019-03" db="EMBL/GenBank/DDBJ databases">
        <title>Genomic Encyclopedia of Type Strains, Phase IV (KMG-IV): sequencing the most valuable type-strain genomes for metagenomic binning, comparative biology and taxonomic classification.</title>
        <authorList>
            <person name="Goeker M."/>
        </authorList>
    </citation>
    <scope>NUCLEOTIDE SEQUENCE [LARGE SCALE GENOMIC DNA]</scope>
    <source>
        <strain evidence="2 3">DSM 12121</strain>
    </source>
</reference>
<dbReference type="Pfam" id="PF13557">
    <property type="entry name" value="Phenol_MetA_deg"/>
    <property type="match status" value="1"/>
</dbReference>